<keyword evidence="1" id="KW-0732">Signal</keyword>
<sequence length="62" mass="6815">MFFTKNLLMILPLSVCSGSIGMMTGAEACDLSFGCYAGKSFIRNFFLSFSAGFKDHSPHLRI</sequence>
<proteinExistence type="predicted"/>
<name>D5QBJ5_NOVHA</name>
<evidence type="ECO:0000313" key="2">
    <source>
        <dbReference type="EMBL" id="EFG85681.1"/>
    </source>
</evidence>
<feature type="chain" id="PRO_5003075287" evidence="1">
    <location>
        <begin position="29"/>
        <end position="62"/>
    </location>
</feature>
<protein>
    <submittedName>
        <fullName evidence="2">Uncharacterized protein</fullName>
    </submittedName>
</protein>
<reference evidence="2 3" key="1">
    <citation type="journal article" date="2010" name="J. Bacteriol.">
        <title>Genome sequence of a cellulose-producing bacterium, Gluconacetobacter hansenii ATCC 23769.</title>
        <authorList>
            <person name="Iyer P.R."/>
            <person name="Geib S.M."/>
            <person name="Catchmark J."/>
            <person name="Kao T.H."/>
            <person name="Tien M."/>
        </authorList>
    </citation>
    <scope>NUCLEOTIDE SEQUENCE [LARGE SCALE GENOMIC DNA]</scope>
    <source>
        <strain evidence="2 3">ATCC 23769</strain>
    </source>
</reference>
<comment type="caution">
    <text evidence="2">The sequence shown here is derived from an EMBL/GenBank/DDBJ whole genome shotgun (WGS) entry which is preliminary data.</text>
</comment>
<dbReference type="EMBL" id="ADTV01000004">
    <property type="protein sequence ID" value="EFG85681.1"/>
    <property type="molecule type" value="Genomic_DNA"/>
</dbReference>
<dbReference type="AlphaFoldDB" id="D5QBJ5"/>
<accession>D5QBJ5</accession>
<gene>
    <name evidence="2" type="ORF">GXY_02446</name>
</gene>
<evidence type="ECO:0000256" key="1">
    <source>
        <dbReference type="SAM" id="SignalP"/>
    </source>
</evidence>
<dbReference type="Proteomes" id="UP000006468">
    <property type="component" value="Chromosome"/>
</dbReference>
<evidence type="ECO:0000313" key="3">
    <source>
        <dbReference type="Proteomes" id="UP000006468"/>
    </source>
</evidence>
<dbReference type="HOGENOM" id="CLU_2898332_0_0_5"/>
<organism evidence="2 3">
    <name type="scientific">Novacetimonas hansenii ATCC 23769</name>
    <dbReference type="NCBI Taxonomy" id="714995"/>
    <lineage>
        <taxon>Bacteria</taxon>
        <taxon>Pseudomonadati</taxon>
        <taxon>Pseudomonadota</taxon>
        <taxon>Alphaproteobacteria</taxon>
        <taxon>Acetobacterales</taxon>
        <taxon>Acetobacteraceae</taxon>
        <taxon>Novacetimonas</taxon>
    </lineage>
</organism>
<feature type="signal peptide" evidence="1">
    <location>
        <begin position="1"/>
        <end position="28"/>
    </location>
</feature>